<dbReference type="PANTHER" id="PTHR48023:SF4">
    <property type="entry name" value="D-XYLOSE-PROTON SYMPORTER-LIKE 2"/>
    <property type="match status" value="1"/>
</dbReference>
<dbReference type="PANTHER" id="PTHR48023">
    <property type="entry name" value="D-XYLOSE-PROTON SYMPORTER-LIKE 2"/>
    <property type="match status" value="1"/>
</dbReference>
<dbReference type="InterPro" id="IPR036259">
    <property type="entry name" value="MFS_trans_sf"/>
</dbReference>
<keyword evidence="5 9" id="KW-1133">Transmembrane helix</keyword>
<dbReference type="InterPro" id="IPR020846">
    <property type="entry name" value="MFS_dom"/>
</dbReference>
<evidence type="ECO:0000256" key="1">
    <source>
        <dbReference type="ARBA" id="ARBA00004141"/>
    </source>
</evidence>
<feature type="transmembrane region" description="Helical" evidence="9">
    <location>
        <begin position="211"/>
        <end position="233"/>
    </location>
</feature>
<dbReference type="CDD" id="cd17362">
    <property type="entry name" value="MFS_GLUT10_12_Class3_like"/>
    <property type="match status" value="1"/>
</dbReference>
<dbReference type="Proteomes" id="UP000239899">
    <property type="component" value="Unassembled WGS sequence"/>
</dbReference>
<dbReference type="GO" id="GO:0016020">
    <property type="term" value="C:membrane"/>
    <property type="evidence" value="ECO:0007669"/>
    <property type="project" value="UniProtKB-SubCell"/>
</dbReference>
<evidence type="ECO:0000256" key="2">
    <source>
        <dbReference type="ARBA" id="ARBA00010992"/>
    </source>
</evidence>
<feature type="transmembrane region" description="Helical" evidence="9">
    <location>
        <begin position="153"/>
        <end position="174"/>
    </location>
</feature>
<feature type="transmembrane region" description="Helical" evidence="9">
    <location>
        <begin position="437"/>
        <end position="456"/>
    </location>
</feature>
<keyword evidence="6 9" id="KW-0472">Membrane</keyword>
<feature type="transmembrane region" description="Helical" evidence="9">
    <location>
        <begin position="180"/>
        <end position="199"/>
    </location>
</feature>
<dbReference type="SUPFAM" id="SSF103473">
    <property type="entry name" value="MFS general substrate transporter"/>
    <property type="match status" value="1"/>
</dbReference>
<dbReference type="InterPro" id="IPR050820">
    <property type="entry name" value="MFS_Sugar_Transporter"/>
</dbReference>
<evidence type="ECO:0000256" key="9">
    <source>
        <dbReference type="SAM" id="Phobius"/>
    </source>
</evidence>
<feature type="transmembrane region" description="Helical" evidence="9">
    <location>
        <begin position="374"/>
        <end position="392"/>
    </location>
</feature>
<dbReference type="AlphaFoldDB" id="A0A2P6TE98"/>
<evidence type="ECO:0000256" key="6">
    <source>
        <dbReference type="ARBA" id="ARBA00023136"/>
    </source>
</evidence>
<dbReference type="FunFam" id="1.20.1250.20:FF:000118">
    <property type="entry name" value="D-xylose-proton symporter-like 3, chloroplastic"/>
    <property type="match status" value="1"/>
</dbReference>
<dbReference type="PROSITE" id="PS00216">
    <property type="entry name" value="SUGAR_TRANSPORT_1"/>
    <property type="match status" value="1"/>
</dbReference>
<dbReference type="OrthoDB" id="6612291at2759"/>
<dbReference type="GO" id="GO:0005737">
    <property type="term" value="C:cytoplasm"/>
    <property type="evidence" value="ECO:0007669"/>
    <property type="project" value="UniProtKB-ARBA"/>
</dbReference>
<gene>
    <name evidence="11" type="ORF">C2E21_8497</name>
</gene>
<name>A0A2P6TE98_CHLSO</name>
<feature type="transmembrane region" description="Helical" evidence="9">
    <location>
        <begin position="73"/>
        <end position="94"/>
    </location>
</feature>
<proteinExistence type="inferred from homology"/>
<keyword evidence="4 9" id="KW-0812">Transmembrane</keyword>
<feature type="transmembrane region" description="Helical" evidence="9">
    <location>
        <begin position="239"/>
        <end position="260"/>
    </location>
</feature>
<comment type="subcellular location">
    <subcellularLocation>
        <location evidence="1">Membrane</location>
        <topology evidence="1">Multi-pass membrane protein</topology>
    </subcellularLocation>
</comment>
<dbReference type="Pfam" id="PF00083">
    <property type="entry name" value="Sugar_tr"/>
    <property type="match status" value="1"/>
</dbReference>
<sequence>MAYTLRSRSPPKRGPYYNEAARDDEALTDAQPDARQTLEVEDAPLLAPVAGSQRSRGPPAAGPADHGNEPIDWLVTSLLFFFPAVGGLLFGYDIGATSGALVSMTSQQWSGTDWYSLSAFQSGLVVSLSLAGALLGSGAALLFGDKLGRRKELLLASGLYGTASLIVALAPGLPTVMAGRLLYGAGIGFAMHAAPAYIAETSPARVRGLLISLKEAFIVGGILAGYAASYVFVEQLGGWRWMYGLAAAPAAVLLAGMAWLPESPRWLLLSGSGQDAAAAALRRTKGRFATSAAVQAEIDQIMDAMAASPMAQSGGGAFDFTELLRPRYRRPLAIGMSLMLFQQITGQPSVLYYAAKIFQAAGFSGAEEATGVSLILGFFKLIMTALAVATVDSWGRRPLLLWGVSGIVVALLALGTAQTGVLPIPAELVAWTNLGALLLYVGAYQMSFGPISWLLCGEVFPLKVRGQAIALATLTNFGSNFLVSLLLPSVQEQIGQGATYFTFAVIGIVAVATINAIVPETKGKTLEEIEALWAPADEAKGEA</sequence>
<feature type="region of interest" description="Disordered" evidence="8">
    <location>
        <begin position="1"/>
        <end position="43"/>
    </location>
</feature>
<dbReference type="PROSITE" id="PS50850">
    <property type="entry name" value="MFS"/>
    <property type="match status" value="1"/>
</dbReference>
<feature type="transmembrane region" description="Helical" evidence="9">
    <location>
        <begin position="499"/>
        <end position="518"/>
    </location>
</feature>
<dbReference type="PROSITE" id="PS00217">
    <property type="entry name" value="SUGAR_TRANSPORT_2"/>
    <property type="match status" value="1"/>
</dbReference>
<feature type="transmembrane region" description="Helical" evidence="9">
    <location>
        <begin position="332"/>
        <end position="354"/>
    </location>
</feature>
<dbReference type="Gene3D" id="1.20.1250.20">
    <property type="entry name" value="MFS general substrate transporter like domains"/>
    <property type="match status" value="1"/>
</dbReference>
<evidence type="ECO:0000256" key="3">
    <source>
        <dbReference type="ARBA" id="ARBA00022448"/>
    </source>
</evidence>
<dbReference type="NCBIfam" id="TIGR00879">
    <property type="entry name" value="SP"/>
    <property type="match status" value="1"/>
</dbReference>
<dbReference type="GO" id="GO:0022857">
    <property type="term" value="F:transmembrane transporter activity"/>
    <property type="evidence" value="ECO:0007669"/>
    <property type="project" value="InterPro"/>
</dbReference>
<keyword evidence="3 7" id="KW-0813">Transport</keyword>
<evidence type="ECO:0000256" key="4">
    <source>
        <dbReference type="ARBA" id="ARBA00022692"/>
    </source>
</evidence>
<dbReference type="InterPro" id="IPR005828">
    <property type="entry name" value="MFS_sugar_transport-like"/>
</dbReference>
<feature type="domain" description="Major facilitator superfamily (MFS) profile" evidence="10">
    <location>
        <begin position="79"/>
        <end position="522"/>
    </location>
</feature>
<dbReference type="PRINTS" id="PR00171">
    <property type="entry name" value="SUGRTRNSPORT"/>
</dbReference>
<comment type="similarity">
    <text evidence="2 7">Belongs to the major facilitator superfamily. Sugar transporter (TC 2.A.1.1) family.</text>
</comment>
<comment type="caution">
    <text evidence="11">The sequence shown here is derived from an EMBL/GenBank/DDBJ whole genome shotgun (WGS) entry which is preliminary data.</text>
</comment>
<feature type="transmembrane region" description="Helical" evidence="9">
    <location>
        <begin position="114"/>
        <end position="141"/>
    </location>
</feature>
<protein>
    <submittedName>
        <fullName evidence="11">D-xylose-proton symporter-like 2</fullName>
    </submittedName>
</protein>
<dbReference type="EMBL" id="LHPG02000020">
    <property type="protein sequence ID" value="PRW20966.1"/>
    <property type="molecule type" value="Genomic_DNA"/>
</dbReference>
<evidence type="ECO:0000256" key="8">
    <source>
        <dbReference type="SAM" id="MobiDB-lite"/>
    </source>
</evidence>
<evidence type="ECO:0000313" key="11">
    <source>
        <dbReference type="EMBL" id="PRW20966.1"/>
    </source>
</evidence>
<dbReference type="InterPro" id="IPR005829">
    <property type="entry name" value="Sugar_transporter_CS"/>
</dbReference>
<keyword evidence="12" id="KW-1185">Reference proteome</keyword>
<evidence type="ECO:0000256" key="7">
    <source>
        <dbReference type="RuleBase" id="RU003346"/>
    </source>
</evidence>
<accession>A0A2P6TE98</accession>
<evidence type="ECO:0000313" key="12">
    <source>
        <dbReference type="Proteomes" id="UP000239899"/>
    </source>
</evidence>
<reference evidence="11 12" key="1">
    <citation type="journal article" date="2018" name="Plant J.">
        <title>Genome sequences of Chlorella sorokiniana UTEX 1602 and Micractinium conductrix SAG 241.80: implications to maltose excretion by a green alga.</title>
        <authorList>
            <person name="Arriola M.B."/>
            <person name="Velmurugan N."/>
            <person name="Zhang Y."/>
            <person name="Plunkett M.H."/>
            <person name="Hondzo H."/>
            <person name="Barney B.M."/>
        </authorList>
    </citation>
    <scope>NUCLEOTIDE SEQUENCE [LARGE SCALE GENOMIC DNA]</scope>
    <source>
        <strain evidence="12">UTEX 1602</strain>
    </source>
</reference>
<evidence type="ECO:0000256" key="5">
    <source>
        <dbReference type="ARBA" id="ARBA00022989"/>
    </source>
</evidence>
<dbReference type="GO" id="GO:1904659">
    <property type="term" value="P:D-glucose transmembrane transport"/>
    <property type="evidence" value="ECO:0007669"/>
    <property type="project" value="UniProtKB-ARBA"/>
</dbReference>
<evidence type="ECO:0000259" key="10">
    <source>
        <dbReference type="PROSITE" id="PS50850"/>
    </source>
</evidence>
<feature type="transmembrane region" description="Helical" evidence="9">
    <location>
        <begin position="399"/>
        <end position="417"/>
    </location>
</feature>
<dbReference type="InterPro" id="IPR003663">
    <property type="entry name" value="Sugar/inositol_transpt"/>
</dbReference>
<feature type="transmembrane region" description="Helical" evidence="9">
    <location>
        <begin position="468"/>
        <end position="487"/>
    </location>
</feature>
<organism evidence="11 12">
    <name type="scientific">Chlorella sorokiniana</name>
    <name type="common">Freshwater green alga</name>
    <dbReference type="NCBI Taxonomy" id="3076"/>
    <lineage>
        <taxon>Eukaryota</taxon>
        <taxon>Viridiplantae</taxon>
        <taxon>Chlorophyta</taxon>
        <taxon>core chlorophytes</taxon>
        <taxon>Trebouxiophyceae</taxon>
        <taxon>Chlorellales</taxon>
        <taxon>Chlorellaceae</taxon>
        <taxon>Chlorella clade</taxon>
        <taxon>Chlorella</taxon>
    </lineage>
</organism>